<dbReference type="Proteomes" id="UP001164459">
    <property type="component" value="Chromosome"/>
</dbReference>
<keyword evidence="1" id="KW-0812">Transmembrane</keyword>
<name>A0ABY7GWX1_9BACT</name>
<proteinExistence type="predicted"/>
<feature type="transmembrane region" description="Helical" evidence="1">
    <location>
        <begin position="12"/>
        <end position="36"/>
    </location>
</feature>
<reference evidence="2" key="1">
    <citation type="submission" date="2022-11" db="EMBL/GenBank/DDBJ databases">
        <title>Minimal conservation of predation-associated metabolite biosynthetic gene clusters underscores biosynthetic potential of Myxococcota including descriptions for ten novel species: Archangium lansinium sp. nov., Myxococcus landrumus sp. nov., Nannocystis bai.</title>
        <authorList>
            <person name="Ahearne A."/>
            <person name="Stevens C."/>
            <person name="Dowd S."/>
        </authorList>
    </citation>
    <scope>NUCLEOTIDE SEQUENCE</scope>
    <source>
        <strain evidence="2">Fl3</strain>
    </source>
</reference>
<gene>
    <name evidence="2" type="ORF">O0S08_35105</name>
</gene>
<evidence type="ECO:0000256" key="1">
    <source>
        <dbReference type="SAM" id="Phobius"/>
    </source>
</evidence>
<dbReference type="EMBL" id="CP114040">
    <property type="protein sequence ID" value="WAS91443.1"/>
    <property type="molecule type" value="Genomic_DNA"/>
</dbReference>
<keyword evidence="1" id="KW-0472">Membrane</keyword>
<dbReference type="RefSeq" id="WP_269033806.1">
    <property type="nucleotide sequence ID" value="NZ_CP114040.1"/>
</dbReference>
<sequence>MFGMSLTERILIGILVLQVSVLPITLTGPLGLYLLLAAAA</sequence>
<accession>A0ABY7GWX1</accession>
<protein>
    <submittedName>
        <fullName evidence="2">Uncharacterized protein</fullName>
    </submittedName>
</protein>
<keyword evidence="3" id="KW-1185">Reference proteome</keyword>
<evidence type="ECO:0000313" key="3">
    <source>
        <dbReference type="Proteomes" id="UP001164459"/>
    </source>
</evidence>
<keyword evidence="1" id="KW-1133">Transmembrane helix</keyword>
<organism evidence="2 3">
    <name type="scientific">Nannocystis punicea</name>
    <dbReference type="NCBI Taxonomy" id="2995304"/>
    <lineage>
        <taxon>Bacteria</taxon>
        <taxon>Pseudomonadati</taxon>
        <taxon>Myxococcota</taxon>
        <taxon>Polyangia</taxon>
        <taxon>Nannocystales</taxon>
        <taxon>Nannocystaceae</taxon>
        <taxon>Nannocystis</taxon>
    </lineage>
</organism>
<evidence type="ECO:0000313" key="2">
    <source>
        <dbReference type="EMBL" id="WAS91443.1"/>
    </source>
</evidence>